<dbReference type="InterPro" id="IPR000219">
    <property type="entry name" value="DH_dom"/>
</dbReference>
<accession>A0A3B4F9L9</accession>
<protein>
    <recommendedName>
        <fullName evidence="1">DH domain-containing protein</fullName>
    </recommendedName>
</protein>
<dbReference type="GO" id="GO:0005085">
    <property type="term" value="F:guanyl-nucleotide exchange factor activity"/>
    <property type="evidence" value="ECO:0007669"/>
    <property type="project" value="InterPro"/>
</dbReference>
<dbReference type="SUPFAM" id="SSF48065">
    <property type="entry name" value="DBL homology domain (DH-domain)"/>
    <property type="match status" value="1"/>
</dbReference>
<feature type="domain" description="DH" evidence="1">
    <location>
        <begin position="30"/>
        <end position="87"/>
    </location>
</feature>
<sequence length="183" mass="21654">MWFSTEGEQRLKDSYPIDDTQACTEKDLEKVRRIMEELLSTEREYVKALGYVREHYFPELEREDVPQDLRGQRGNIHQTFYNNTALFPLFSYQQKQLKLGDKMDLWSYLLKPVQRISKYSLLLQDMMRECDPGQIREIAELKAALEVIHFQLRHGNNFYIVATATLGRTDRGEAAGHWRHRAL</sequence>
<dbReference type="Ensembl" id="ENSPNYT00000007382.1">
    <property type="protein sequence ID" value="ENSPNYP00000007205.1"/>
    <property type="gene ID" value="ENSPNYG00000005516.1"/>
</dbReference>
<dbReference type="SMART" id="SM00325">
    <property type="entry name" value="RhoGEF"/>
    <property type="match status" value="1"/>
</dbReference>
<organism evidence="2">
    <name type="scientific">Pundamilia nyererei</name>
    <dbReference type="NCBI Taxonomy" id="303518"/>
    <lineage>
        <taxon>Eukaryota</taxon>
        <taxon>Metazoa</taxon>
        <taxon>Chordata</taxon>
        <taxon>Craniata</taxon>
        <taxon>Vertebrata</taxon>
        <taxon>Euteleostomi</taxon>
        <taxon>Actinopterygii</taxon>
        <taxon>Neopterygii</taxon>
        <taxon>Teleostei</taxon>
        <taxon>Neoteleostei</taxon>
        <taxon>Acanthomorphata</taxon>
        <taxon>Ovalentaria</taxon>
        <taxon>Cichlomorphae</taxon>
        <taxon>Cichliformes</taxon>
        <taxon>Cichlidae</taxon>
        <taxon>African cichlids</taxon>
        <taxon>Pseudocrenilabrinae</taxon>
        <taxon>Haplochromini</taxon>
        <taxon>Pundamilia</taxon>
    </lineage>
</organism>
<dbReference type="Gene3D" id="1.20.900.10">
    <property type="entry name" value="Dbl homology (DH) domain"/>
    <property type="match status" value="2"/>
</dbReference>
<dbReference type="PROSITE" id="PS50010">
    <property type="entry name" value="DH_2"/>
    <property type="match status" value="2"/>
</dbReference>
<dbReference type="AlphaFoldDB" id="A0A3B4F9L9"/>
<evidence type="ECO:0000259" key="1">
    <source>
        <dbReference type="PROSITE" id="PS50010"/>
    </source>
</evidence>
<proteinExistence type="predicted"/>
<dbReference type="InterPro" id="IPR052231">
    <property type="entry name" value="Rho_GEF_signaling-related"/>
</dbReference>
<dbReference type="InterPro" id="IPR035899">
    <property type="entry name" value="DBL_dom_sf"/>
</dbReference>
<dbReference type="Pfam" id="PF00621">
    <property type="entry name" value="RhoGEF"/>
    <property type="match status" value="1"/>
</dbReference>
<evidence type="ECO:0000313" key="2">
    <source>
        <dbReference type="Ensembl" id="ENSPNYP00000007205.1"/>
    </source>
</evidence>
<reference evidence="2" key="1">
    <citation type="submission" date="2023-09" db="UniProtKB">
        <authorList>
            <consortium name="Ensembl"/>
        </authorList>
    </citation>
    <scope>IDENTIFICATION</scope>
</reference>
<dbReference type="GeneTree" id="ENSGT00940000165533"/>
<feature type="domain" description="DH" evidence="1">
    <location>
        <begin position="102"/>
        <end position="158"/>
    </location>
</feature>
<dbReference type="PANTHER" id="PTHR45845">
    <property type="entry name" value="RHO GUANINE NUCLEOTIDE EXCHANGE FACTOR-RELATED"/>
    <property type="match status" value="1"/>
</dbReference>
<name>A0A3B4F9L9_9CICH</name>
<dbReference type="PANTHER" id="PTHR45845:SF2">
    <property type="entry name" value="RIKEN CDNA D630003M21 GENE"/>
    <property type="match status" value="1"/>
</dbReference>